<dbReference type="EMBL" id="LR796144">
    <property type="protein sequence ID" value="CAB4121270.1"/>
    <property type="molecule type" value="Genomic_DNA"/>
</dbReference>
<evidence type="ECO:0000313" key="2">
    <source>
        <dbReference type="EMBL" id="CAB4121270.1"/>
    </source>
</evidence>
<evidence type="ECO:0000313" key="3">
    <source>
        <dbReference type="EMBL" id="CAB5170126.1"/>
    </source>
</evidence>
<proteinExistence type="predicted"/>
<keyword evidence="1" id="KW-0812">Transmembrane</keyword>
<accession>A0A6J7WCI5</accession>
<name>A0A6J7WCI5_9CAUD</name>
<gene>
    <name evidence="3" type="ORF">UFOVP154_4</name>
    <name evidence="2" type="ORF">UFOVP8_53</name>
</gene>
<keyword evidence="1" id="KW-1133">Transmembrane helix</keyword>
<sequence>MNRSDYLLLAYLLTLFVIVPGIVGAWIGG</sequence>
<reference evidence="3" key="1">
    <citation type="submission" date="2020-05" db="EMBL/GenBank/DDBJ databases">
        <authorList>
            <person name="Chiriac C."/>
            <person name="Salcher M."/>
            <person name="Ghai R."/>
            <person name="Kavagutti S V."/>
        </authorList>
    </citation>
    <scope>NUCLEOTIDE SEQUENCE</scope>
</reference>
<evidence type="ECO:0000256" key="1">
    <source>
        <dbReference type="SAM" id="Phobius"/>
    </source>
</evidence>
<protein>
    <submittedName>
        <fullName evidence="3">Uncharacterized protein</fullName>
    </submittedName>
</protein>
<feature type="transmembrane region" description="Helical" evidence="1">
    <location>
        <begin position="6"/>
        <end position="27"/>
    </location>
</feature>
<keyword evidence="1" id="KW-0472">Membrane</keyword>
<dbReference type="EMBL" id="LR798202">
    <property type="protein sequence ID" value="CAB5170126.1"/>
    <property type="molecule type" value="Genomic_DNA"/>
</dbReference>
<organism evidence="3">
    <name type="scientific">uncultured Caudovirales phage</name>
    <dbReference type="NCBI Taxonomy" id="2100421"/>
    <lineage>
        <taxon>Viruses</taxon>
        <taxon>Duplodnaviria</taxon>
        <taxon>Heunggongvirae</taxon>
        <taxon>Uroviricota</taxon>
        <taxon>Caudoviricetes</taxon>
        <taxon>Peduoviridae</taxon>
        <taxon>Maltschvirus</taxon>
        <taxon>Maltschvirus maltsch</taxon>
    </lineage>
</organism>